<keyword evidence="1" id="KW-0479">Metal-binding</keyword>
<evidence type="ECO:0000256" key="5">
    <source>
        <dbReference type="PROSITE-ProRule" id="PRU00472"/>
    </source>
</evidence>
<comment type="function">
    <text evidence="4">DNA-dependent RNA polymerase catalyzes the transcription of DNA into RNA using the four ribonucleoside triphosphates as substrates.</text>
</comment>
<dbReference type="GO" id="GO:0003676">
    <property type="term" value="F:nucleic acid binding"/>
    <property type="evidence" value="ECO:0007669"/>
    <property type="project" value="InterPro"/>
</dbReference>
<organism evidence="7 8">
    <name type="scientific">Paramecium sonneborni</name>
    <dbReference type="NCBI Taxonomy" id="65129"/>
    <lineage>
        <taxon>Eukaryota</taxon>
        <taxon>Sar</taxon>
        <taxon>Alveolata</taxon>
        <taxon>Ciliophora</taxon>
        <taxon>Intramacronucleata</taxon>
        <taxon>Oligohymenophorea</taxon>
        <taxon>Peniculida</taxon>
        <taxon>Parameciidae</taxon>
        <taxon>Paramecium</taxon>
    </lineage>
</organism>
<feature type="domain" description="TFIIS-type" evidence="6">
    <location>
        <begin position="61"/>
        <end position="101"/>
    </location>
</feature>
<keyword evidence="4" id="KW-0539">Nucleus</keyword>
<dbReference type="SMART" id="SM00440">
    <property type="entry name" value="ZnF_C2C2"/>
    <property type="match status" value="1"/>
</dbReference>
<proteinExistence type="inferred from homology"/>
<keyword evidence="8" id="KW-1185">Reference proteome</keyword>
<protein>
    <recommendedName>
        <fullName evidence="4">DNA-directed RNA polymerase subunit</fullName>
    </recommendedName>
</protein>
<dbReference type="GO" id="GO:0006386">
    <property type="term" value="P:termination of RNA polymerase III transcription"/>
    <property type="evidence" value="ECO:0007669"/>
    <property type="project" value="TreeGrafter"/>
</dbReference>
<gene>
    <name evidence="7" type="ORF">PSON_ATCC_30995.1.T0410293</name>
</gene>
<dbReference type="GO" id="GO:0008270">
    <property type="term" value="F:zinc ion binding"/>
    <property type="evidence" value="ECO:0007669"/>
    <property type="project" value="UniProtKB-KW"/>
</dbReference>
<dbReference type="GO" id="GO:0003899">
    <property type="term" value="F:DNA-directed RNA polymerase activity"/>
    <property type="evidence" value="ECO:0007669"/>
    <property type="project" value="InterPro"/>
</dbReference>
<dbReference type="PANTHER" id="PTHR11239">
    <property type="entry name" value="DNA-DIRECTED RNA POLYMERASE"/>
    <property type="match status" value="1"/>
</dbReference>
<comment type="caution">
    <text evidence="7">The sequence shown here is derived from an EMBL/GenBank/DDBJ whole genome shotgun (WGS) entry which is preliminary data.</text>
</comment>
<evidence type="ECO:0000256" key="2">
    <source>
        <dbReference type="ARBA" id="ARBA00022771"/>
    </source>
</evidence>
<dbReference type="PROSITE" id="PS51133">
    <property type="entry name" value="ZF_TFIIS_2"/>
    <property type="match status" value="1"/>
</dbReference>
<comment type="subcellular location">
    <subcellularLocation>
        <location evidence="4">Nucleus</location>
    </subcellularLocation>
</comment>
<dbReference type="InterPro" id="IPR001222">
    <property type="entry name" value="Znf_TFIIS"/>
</dbReference>
<accession>A0A8S1MSP6</accession>
<keyword evidence="3" id="KW-0862">Zinc</keyword>
<keyword evidence="4" id="KW-0240">DNA-directed RNA polymerase</keyword>
<reference evidence="7" key="1">
    <citation type="submission" date="2021-01" db="EMBL/GenBank/DDBJ databases">
        <authorList>
            <consortium name="Genoscope - CEA"/>
            <person name="William W."/>
        </authorList>
    </citation>
    <scope>NUCLEOTIDE SEQUENCE</scope>
</reference>
<dbReference type="PIRSF" id="PIRSF005586">
    <property type="entry name" value="RNApol_RpoM"/>
    <property type="match status" value="1"/>
</dbReference>
<evidence type="ECO:0000259" key="6">
    <source>
        <dbReference type="PROSITE" id="PS51133"/>
    </source>
</evidence>
<name>A0A8S1MSP6_9CILI</name>
<comment type="similarity">
    <text evidence="4">Belongs to the archaeal rpoM/eukaryotic RPA12/RPB9/RPC11 RNA polymerase family.</text>
</comment>
<dbReference type="InterPro" id="IPR012164">
    <property type="entry name" value="Rpa12/Rpb9/Rpc10/TFS"/>
</dbReference>
<sequence length="104" mass="12160">MNFCPVCSNFLSLENESSQGYRLKCPGCIYYFPLKEMRLTKTFQSKELAPITYPQQNKQITDEQCDKCGCLKAFFWEFQTRGADEQSTISFECISCGHKWKNDR</sequence>
<evidence type="ECO:0000256" key="3">
    <source>
        <dbReference type="ARBA" id="ARBA00022833"/>
    </source>
</evidence>
<dbReference type="Pfam" id="PF01096">
    <property type="entry name" value="Zn_ribbon_TFIIS"/>
    <property type="match status" value="1"/>
</dbReference>
<keyword evidence="2 5" id="KW-0863">Zinc-finger</keyword>
<dbReference type="PANTHER" id="PTHR11239:SF12">
    <property type="entry name" value="DNA-DIRECTED RNA POLYMERASE III SUBUNIT RPC10"/>
    <property type="match status" value="1"/>
</dbReference>
<dbReference type="Proteomes" id="UP000692954">
    <property type="component" value="Unassembled WGS sequence"/>
</dbReference>
<dbReference type="OrthoDB" id="282152at2759"/>
<evidence type="ECO:0000313" key="8">
    <source>
        <dbReference type="Proteomes" id="UP000692954"/>
    </source>
</evidence>
<evidence type="ECO:0000256" key="1">
    <source>
        <dbReference type="ARBA" id="ARBA00022723"/>
    </source>
</evidence>
<dbReference type="AlphaFoldDB" id="A0A8S1MSP6"/>
<evidence type="ECO:0000313" key="7">
    <source>
        <dbReference type="EMBL" id="CAD8081221.1"/>
    </source>
</evidence>
<dbReference type="EMBL" id="CAJJDN010000041">
    <property type="protein sequence ID" value="CAD8081221.1"/>
    <property type="molecule type" value="Genomic_DNA"/>
</dbReference>
<dbReference type="GO" id="GO:0005666">
    <property type="term" value="C:RNA polymerase III complex"/>
    <property type="evidence" value="ECO:0007669"/>
    <property type="project" value="TreeGrafter"/>
</dbReference>
<keyword evidence="4" id="KW-0804">Transcription</keyword>
<evidence type="ECO:0000256" key="4">
    <source>
        <dbReference type="PIRNR" id="PIRNR005586"/>
    </source>
</evidence>